<gene>
    <name evidence="4" type="ORF">ELQ94_14130</name>
</gene>
<dbReference type="Pfam" id="PF00023">
    <property type="entry name" value="Ank"/>
    <property type="match status" value="1"/>
</dbReference>
<dbReference type="PROSITE" id="PS50088">
    <property type="entry name" value="ANK_REPEAT"/>
    <property type="match status" value="5"/>
</dbReference>
<dbReference type="EMBL" id="RZGZ01000004">
    <property type="protein sequence ID" value="RUQ98157.1"/>
    <property type="molecule type" value="Genomic_DNA"/>
</dbReference>
<feature type="repeat" description="ANK" evidence="3">
    <location>
        <begin position="276"/>
        <end position="308"/>
    </location>
</feature>
<keyword evidence="1" id="KW-0677">Repeat</keyword>
<reference evidence="4 5" key="1">
    <citation type="submission" date="2018-12" db="EMBL/GenBank/DDBJ databases">
        <authorList>
            <person name="Li F."/>
        </authorList>
    </citation>
    <scope>NUCLEOTIDE SEQUENCE [LARGE SCALE GENOMIC DNA]</scope>
    <source>
        <strain evidence="4 5">EGI 6500705</strain>
    </source>
</reference>
<dbReference type="PANTHER" id="PTHR24171">
    <property type="entry name" value="ANKYRIN REPEAT DOMAIN-CONTAINING PROTEIN 39-RELATED"/>
    <property type="match status" value="1"/>
</dbReference>
<feature type="repeat" description="ANK" evidence="3">
    <location>
        <begin position="33"/>
        <end position="65"/>
    </location>
</feature>
<evidence type="ECO:0000313" key="5">
    <source>
        <dbReference type="Proteomes" id="UP000274909"/>
    </source>
</evidence>
<feature type="repeat" description="ANK" evidence="3">
    <location>
        <begin position="204"/>
        <end position="236"/>
    </location>
</feature>
<accession>A0A3S0VE16</accession>
<dbReference type="RefSeq" id="WP_127051010.1">
    <property type="nucleotide sequence ID" value="NZ_RZGZ01000004.1"/>
</dbReference>
<dbReference type="InterPro" id="IPR036770">
    <property type="entry name" value="Ankyrin_rpt-contain_sf"/>
</dbReference>
<keyword evidence="5" id="KW-1185">Reference proteome</keyword>
<evidence type="ECO:0000313" key="4">
    <source>
        <dbReference type="EMBL" id="RUQ98157.1"/>
    </source>
</evidence>
<feature type="repeat" description="ANK" evidence="3">
    <location>
        <begin position="101"/>
        <end position="133"/>
    </location>
</feature>
<feature type="repeat" description="ANK" evidence="3">
    <location>
        <begin position="67"/>
        <end position="99"/>
    </location>
</feature>
<dbReference type="Gene3D" id="1.25.40.20">
    <property type="entry name" value="Ankyrin repeat-containing domain"/>
    <property type="match status" value="3"/>
</dbReference>
<dbReference type="Proteomes" id="UP000274909">
    <property type="component" value="Unassembled WGS sequence"/>
</dbReference>
<name>A0A3S0VE16_9MICO</name>
<dbReference type="GO" id="GO:0004842">
    <property type="term" value="F:ubiquitin-protein transferase activity"/>
    <property type="evidence" value="ECO:0007669"/>
    <property type="project" value="TreeGrafter"/>
</dbReference>
<proteinExistence type="predicted"/>
<protein>
    <submittedName>
        <fullName evidence="4">Uncharacterized protein</fullName>
    </submittedName>
</protein>
<dbReference type="InterPro" id="IPR002110">
    <property type="entry name" value="Ankyrin_rpt"/>
</dbReference>
<dbReference type="PANTHER" id="PTHR24171:SF8">
    <property type="entry name" value="BRCA1-ASSOCIATED RING DOMAIN PROTEIN 1"/>
    <property type="match status" value="1"/>
</dbReference>
<dbReference type="AlphaFoldDB" id="A0A3S0VE16"/>
<organism evidence="4 5">
    <name type="scientific">Labedella endophytica</name>
    <dbReference type="NCBI Taxonomy" id="1523160"/>
    <lineage>
        <taxon>Bacteria</taxon>
        <taxon>Bacillati</taxon>
        <taxon>Actinomycetota</taxon>
        <taxon>Actinomycetes</taxon>
        <taxon>Micrococcales</taxon>
        <taxon>Microbacteriaceae</taxon>
        <taxon>Labedella</taxon>
    </lineage>
</organism>
<evidence type="ECO:0000256" key="2">
    <source>
        <dbReference type="ARBA" id="ARBA00023043"/>
    </source>
</evidence>
<dbReference type="SUPFAM" id="SSF48403">
    <property type="entry name" value="Ankyrin repeat"/>
    <property type="match status" value="1"/>
</dbReference>
<evidence type="ECO:0000256" key="3">
    <source>
        <dbReference type="PROSITE-ProRule" id="PRU00023"/>
    </source>
</evidence>
<dbReference type="Pfam" id="PF12796">
    <property type="entry name" value="Ank_2"/>
    <property type="match status" value="2"/>
</dbReference>
<dbReference type="GO" id="GO:0085020">
    <property type="term" value="P:protein K6-linked ubiquitination"/>
    <property type="evidence" value="ECO:0007669"/>
    <property type="project" value="TreeGrafter"/>
</dbReference>
<evidence type="ECO:0000256" key="1">
    <source>
        <dbReference type="ARBA" id="ARBA00022737"/>
    </source>
</evidence>
<dbReference type="PROSITE" id="PS50297">
    <property type="entry name" value="ANK_REP_REGION"/>
    <property type="match status" value="4"/>
</dbReference>
<keyword evidence="2 3" id="KW-0040">ANK repeat</keyword>
<dbReference type="OrthoDB" id="306540at2"/>
<comment type="caution">
    <text evidence="4">The sequence shown here is derived from an EMBL/GenBank/DDBJ whole genome shotgun (WGS) entry which is preliminary data.</text>
</comment>
<dbReference type="PRINTS" id="PR01415">
    <property type="entry name" value="ANKYRIN"/>
</dbReference>
<dbReference type="SMART" id="SM00248">
    <property type="entry name" value="ANK"/>
    <property type="match status" value="8"/>
</dbReference>
<sequence length="348" mass="36511">MVVTLLRAIRAGDTRGAVRAIRERADVHHAGPDGFTPLMVAAGLGQRESVAALLAAGANVLAVEPSMGATALHKAAQSGDGEIVAQLLDHGAFIDQQSPVLGHTPLMDAVQHKSVAAVMVLIERGARLTPLNHFQQTALDLADGDGLSDIAGLIRSAERRITDRLRARELSAAVLAGATEEVRRLLSRGADPDERLPLAGSPDDDYTPLGLAARDGHERIVRLLLDAGADVRTINGLMGATPAHEAAYGGHDGVIRILTGSPSAAALEIDAQGAYNGLTALHDAVWHGHRDAARALVEAGAALHLRTHAGVTPRELAALYGYADIARMLEGAERARGEVVLYRTLDDD</sequence>